<evidence type="ECO:0000313" key="3">
    <source>
        <dbReference type="EMBL" id="CAF4107664.1"/>
    </source>
</evidence>
<name>A0A815KJ76_9BILA</name>
<accession>A0A815KJ76</accession>
<evidence type="ECO:0000313" key="4">
    <source>
        <dbReference type="Proteomes" id="UP000663864"/>
    </source>
</evidence>
<dbReference type="Proteomes" id="UP000663864">
    <property type="component" value="Unassembled WGS sequence"/>
</dbReference>
<dbReference type="EMBL" id="CAJOBD010008236">
    <property type="protein sequence ID" value="CAF4107664.1"/>
    <property type="molecule type" value="Genomic_DNA"/>
</dbReference>
<reference evidence="2" key="1">
    <citation type="submission" date="2021-02" db="EMBL/GenBank/DDBJ databases">
        <authorList>
            <person name="Nowell W R."/>
        </authorList>
    </citation>
    <scope>NUCLEOTIDE SEQUENCE</scope>
</reference>
<feature type="compositionally biased region" description="Basic and acidic residues" evidence="1">
    <location>
        <begin position="117"/>
        <end position="126"/>
    </location>
</feature>
<dbReference type="EMBL" id="CAJNOT010003638">
    <property type="protein sequence ID" value="CAF1393653.1"/>
    <property type="molecule type" value="Genomic_DNA"/>
</dbReference>
<dbReference type="AlphaFoldDB" id="A0A815KJ76"/>
<evidence type="ECO:0000313" key="2">
    <source>
        <dbReference type="EMBL" id="CAF1393653.1"/>
    </source>
</evidence>
<organism evidence="2 4">
    <name type="scientific">Rotaria sordida</name>
    <dbReference type="NCBI Taxonomy" id="392033"/>
    <lineage>
        <taxon>Eukaryota</taxon>
        <taxon>Metazoa</taxon>
        <taxon>Spiralia</taxon>
        <taxon>Gnathifera</taxon>
        <taxon>Rotifera</taxon>
        <taxon>Eurotatoria</taxon>
        <taxon>Bdelloidea</taxon>
        <taxon>Philodinida</taxon>
        <taxon>Philodinidae</taxon>
        <taxon>Rotaria</taxon>
    </lineage>
</organism>
<sequence length="204" mass="22279">MASNLPAGGWRVKMVSIPASITFFQLAKILSLPKSRIFVPKVKSNEIPYAWIDGFANEEEANTFATQWSGSSILAETIKCVAAAPRTNASDTLKAPRESLTFGIKTVPDNKLGLRSNTEDKEKRENYNPSTTTIPPMTTIASKMLNITIDDDDTKTQSMKPPPRYSTKNPNSLKQGDKSGQLFQQAKTSVFEAATGTSCTGQQK</sequence>
<comment type="caution">
    <text evidence="2">The sequence shown here is derived from an EMBL/GenBank/DDBJ whole genome shotgun (WGS) entry which is preliminary data.</text>
</comment>
<protein>
    <submittedName>
        <fullName evidence="2">Uncharacterized protein</fullName>
    </submittedName>
</protein>
<proteinExistence type="predicted"/>
<feature type="region of interest" description="Disordered" evidence="1">
    <location>
        <begin position="113"/>
        <end position="136"/>
    </location>
</feature>
<gene>
    <name evidence="3" type="ORF">JBS370_LOCUS32040</name>
    <name evidence="2" type="ORF">ZHD862_LOCUS32755</name>
</gene>
<dbReference type="Proteomes" id="UP000663836">
    <property type="component" value="Unassembled WGS sequence"/>
</dbReference>
<feature type="region of interest" description="Disordered" evidence="1">
    <location>
        <begin position="152"/>
        <end position="187"/>
    </location>
</feature>
<evidence type="ECO:0000256" key="1">
    <source>
        <dbReference type="SAM" id="MobiDB-lite"/>
    </source>
</evidence>